<sequence>MSFELTPLEEARVKLAQAAGLRLDAIGHADLALIVALSTIYFFNFTAAGFLIWNRNYPPLKSKYPFLMASCILAMFMWFLGDL</sequence>
<name>A0A9W7XT37_9FUNG</name>
<dbReference type="AlphaFoldDB" id="A0A9W7XT37"/>
<dbReference type="EMBL" id="JANBOI010003659">
    <property type="protein sequence ID" value="KAJ1718218.1"/>
    <property type="molecule type" value="Genomic_DNA"/>
</dbReference>
<keyword evidence="1" id="KW-0472">Membrane</keyword>
<evidence type="ECO:0000313" key="3">
    <source>
        <dbReference type="Proteomes" id="UP001143981"/>
    </source>
</evidence>
<dbReference type="OrthoDB" id="5575592at2759"/>
<proteinExistence type="predicted"/>
<feature type="transmembrane region" description="Helical" evidence="1">
    <location>
        <begin position="31"/>
        <end position="52"/>
    </location>
</feature>
<keyword evidence="3" id="KW-1185">Reference proteome</keyword>
<keyword evidence="1" id="KW-1133">Transmembrane helix</keyword>
<organism evidence="2 3">
    <name type="scientific">Coemansia biformis</name>
    <dbReference type="NCBI Taxonomy" id="1286918"/>
    <lineage>
        <taxon>Eukaryota</taxon>
        <taxon>Fungi</taxon>
        <taxon>Fungi incertae sedis</taxon>
        <taxon>Zoopagomycota</taxon>
        <taxon>Kickxellomycotina</taxon>
        <taxon>Kickxellomycetes</taxon>
        <taxon>Kickxellales</taxon>
        <taxon>Kickxellaceae</taxon>
        <taxon>Coemansia</taxon>
    </lineage>
</organism>
<feature type="transmembrane region" description="Helical" evidence="1">
    <location>
        <begin position="64"/>
        <end position="81"/>
    </location>
</feature>
<dbReference type="Proteomes" id="UP001143981">
    <property type="component" value="Unassembled WGS sequence"/>
</dbReference>
<reference evidence="2" key="1">
    <citation type="submission" date="2022-07" db="EMBL/GenBank/DDBJ databases">
        <title>Phylogenomic reconstructions and comparative analyses of Kickxellomycotina fungi.</title>
        <authorList>
            <person name="Reynolds N.K."/>
            <person name="Stajich J.E."/>
            <person name="Barry K."/>
            <person name="Grigoriev I.V."/>
            <person name="Crous P."/>
            <person name="Smith M.E."/>
        </authorList>
    </citation>
    <scope>NUCLEOTIDE SEQUENCE</scope>
    <source>
        <strain evidence="2">BCRC 34381</strain>
    </source>
</reference>
<protein>
    <submittedName>
        <fullName evidence="2">Uncharacterized protein</fullName>
    </submittedName>
</protein>
<keyword evidence="1" id="KW-0812">Transmembrane</keyword>
<feature type="non-terminal residue" evidence="2">
    <location>
        <position position="83"/>
    </location>
</feature>
<accession>A0A9W7XT37</accession>
<gene>
    <name evidence="2" type="ORF">LPJ61_006752</name>
</gene>
<evidence type="ECO:0000313" key="2">
    <source>
        <dbReference type="EMBL" id="KAJ1718218.1"/>
    </source>
</evidence>
<comment type="caution">
    <text evidence="2">The sequence shown here is derived from an EMBL/GenBank/DDBJ whole genome shotgun (WGS) entry which is preliminary data.</text>
</comment>
<evidence type="ECO:0000256" key="1">
    <source>
        <dbReference type="SAM" id="Phobius"/>
    </source>
</evidence>